<gene>
    <name evidence="1" type="ORF">EDB92DRAFT_1817827</name>
</gene>
<protein>
    <submittedName>
        <fullName evidence="1">Uncharacterized protein</fullName>
    </submittedName>
</protein>
<dbReference type="Proteomes" id="UP001201163">
    <property type="component" value="Unassembled WGS sequence"/>
</dbReference>
<accession>A0AAD4LEA7</accession>
<evidence type="ECO:0000313" key="2">
    <source>
        <dbReference type="Proteomes" id="UP001201163"/>
    </source>
</evidence>
<proteinExistence type="predicted"/>
<sequence>MDVVPGLHSTCNVNSGDLPTLTLECDLLLSHIPASPGLSQCRETNFESAQLSETNTVFCLIFCCPTDNITKKVDYGGHANCRRRDPRTSERRMMAAFLYIRAPSSMSSQAVNRVFAASCYLGRDAPPSAQQPPLTPHAILKREQWYKLLRGFRGQAHDEMVDSDEEGPHAKAPDARNVDQPFFRSCSTRNLEVIFRSGDQMTFPLRRISAAHYFRTQQHIHPKQYYSSSPSIIRVKLLQLFSTCAGRDINAAMSTQSQSAAPIPSVHECLRACLFLGISYSRRL</sequence>
<name>A0AAD4LEA7_9AGAM</name>
<dbReference type="AlphaFoldDB" id="A0AAD4LEA7"/>
<organism evidence="1 2">
    <name type="scientific">Lactarius akahatsu</name>
    <dbReference type="NCBI Taxonomy" id="416441"/>
    <lineage>
        <taxon>Eukaryota</taxon>
        <taxon>Fungi</taxon>
        <taxon>Dikarya</taxon>
        <taxon>Basidiomycota</taxon>
        <taxon>Agaricomycotina</taxon>
        <taxon>Agaricomycetes</taxon>
        <taxon>Russulales</taxon>
        <taxon>Russulaceae</taxon>
        <taxon>Lactarius</taxon>
    </lineage>
</organism>
<reference evidence="1" key="1">
    <citation type="submission" date="2022-01" db="EMBL/GenBank/DDBJ databases">
        <title>Comparative genomics reveals a dynamic genome evolution in the ectomycorrhizal milk-cap (Lactarius) mushrooms.</title>
        <authorList>
            <consortium name="DOE Joint Genome Institute"/>
            <person name="Lebreton A."/>
            <person name="Tang N."/>
            <person name="Kuo A."/>
            <person name="LaButti K."/>
            <person name="Drula E."/>
            <person name="Barry K."/>
            <person name="Clum A."/>
            <person name="Lipzen A."/>
            <person name="Mousain D."/>
            <person name="Ng V."/>
            <person name="Wang R."/>
            <person name="Wang X."/>
            <person name="Dai Y."/>
            <person name="Henrissat B."/>
            <person name="Grigoriev I.V."/>
            <person name="Guerin-Laguette A."/>
            <person name="Yu F."/>
            <person name="Martin F.M."/>
        </authorList>
    </citation>
    <scope>NUCLEOTIDE SEQUENCE</scope>
    <source>
        <strain evidence="1">QP</strain>
    </source>
</reference>
<keyword evidence="2" id="KW-1185">Reference proteome</keyword>
<comment type="caution">
    <text evidence="1">The sequence shown here is derived from an EMBL/GenBank/DDBJ whole genome shotgun (WGS) entry which is preliminary data.</text>
</comment>
<evidence type="ECO:0000313" key="1">
    <source>
        <dbReference type="EMBL" id="KAH8987913.1"/>
    </source>
</evidence>
<dbReference type="EMBL" id="JAKELL010000045">
    <property type="protein sequence ID" value="KAH8987913.1"/>
    <property type="molecule type" value="Genomic_DNA"/>
</dbReference>